<dbReference type="eggNOG" id="ENOG502RZHX">
    <property type="taxonomic scope" value="Eukaryota"/>
</dbReference>
<dbReference type="InterPro" id="IPR029058">
    <property type="entry name" value="AB_hydrolase_fold"/>
</dbReference>
<dbReference type="Proteomes" id="UP000019132">
    <property type="component" value="Unassembled WGS sequence"/>
</dbReference>
<comment type="subcellular location">
    <subcellularLocation>
        <location evidence="1">Secreted</location>
    </subcellularLocation>
</comment>
<sequence>MAKHRVSSLPQSSTLLAVVVVQLLALWSAPVAAENKFPIVLVHGFAGWGRDELGGGAKYWGGFDGDWQEKLTAQGFDVRTAVIGPFSSDWDRACELYAYIKGGTVNYGNNHAKKHAHNVTGRTFPGLFPEWGQVVNGQVQKVHLIGHSMGGQTARMLAQLLAQGTAGAPIQEDPKSHPLFQGGYDWIHSITTFSTPNQGTTLGSALTVLGDVIVQLVSGLAGALGVPKDDDSALFYDAKLDQFGLARRSKSESLTAYIRRIMNSSLFNGSTKDNCLYSLSTAGAQEENKWVKTLPNVYYYSFSVRNSYEARNFFLKKIALPKPTMFLLLQPFSLILGGRYTVDSLGYPETWLENDGAVNTASMLSDGSGALVEFKSISVPGRWHHMALLDNVDHEGVVGSNPLQHVFNVYAAQAVLLKNLPSWILDTQKRSLRGAAAMGEHTASEAIVRRIQEAVAEANAFNH</sequence>
<reference evidence="8" key="3">
    <citation type="submission" date="2015-02" db="UniProtKB">
        <authorList>
            <consortium name="EnsemblProtists"/>
        </authorList>
    </citation>
    <scope>IDENTIFICATION</scope>
    <source>
        <strain evidence="8">DAOM BR144</strain>
    </source>
</reference>
<reference evidence="9" key="2">
    <citation type="submission" date="2010-04" db="EMBL/GenBank/DDBJ databases">
        <authorList>
            <person name="Buell R."/>
            <person name="Hamilton J."/>
            <person name="Hostetler J."/>
        </authorList>
    </citation>
    <scope>NUCLEOTIDE SEQUENCE [LARGE SCALE GENOMIC DNA]</scope>
    <source>
        <strain evidence="9">DAOM:BR144</strain>
    </source>
</reference>
<dbReference type="GO" id="GO:0006629">
    <property type="term" value="P:lipid metabolic process"/>
    <property type="evidence" value="ECO:0007669"/>
    <property type="project" value="UniProtKB-KW"/>
</dbReference>
<evidence type="ECO:0000313" key="9">
    <source>
        <dbReference type="Proteomes" id="UP000019132"/>
    </source>
</evidence>
<evidence type="ECO:0000256" key="3">
    <source>
        <dbReference type="ARBA" id="ARBA00022729"/>
    </source>
</evidence>
<dbReference type="PANTHER" id="PTHR34043:SF3">
    <property type="entry name" value="ALPHA_BETA-HYDROLASES SUPERFAMILY PROTEIN"/>
    <property type="match status" value="1"/>
</dbReference>
<evidence type="ECO:0000256" key="5">
    <source>
        <dbReference type="ARBA" id="ARBA00023098"/>
    </source>
</evidence>
<dbReference type="PANTHER" id="PTHR34043">
    <property type="entry name" value="ALPHA/BETA-HYDROLASES SUPERFAMILY PROTEIN"/>
    <property type="match status" value="1"/>
</dbReference>
<keyword evidence="4" id="KW-0378">Hydrolase</keyword>
<dbReference type="GO" id="GO:0016787">
    <property type="term" value="F:hydrolase activity"/>
    <property type="evidence" value="ECO:0007669"/>
    <property type="project" value="UniProtKB-KW"/>
</dbReference>
<proteinExistence type="predicted"/>
<feature type="domain" description="Lipase-like C-terminal" evidence="7">
    <location>
        <begin position="35"/>
        <end position="402"/>
    </location>
</feature>
<protein>
    <recommendedName>
        <fullName evidence="7">Lipase-like C-terminal domain-containing protein</fullName>
    </recommendedName>
</protein>
<dbReference type="SUPFAM" id="SSF53474">
    <property type="entry name" value="alpha/beta-Hydrolases"/>
    <property type="match status" value="1"/>
</dbReference>
<evidence type="ECO:0000256" key="6">
    <source>
        <dbReference type="SAM" id="SignalP"/>
    </source>
</evidence>
<keyword evidence="5" id="KW-0443">Lipid metabolism</keyword>
<dbReference type="InterPro" id="IPR056304">
    <property type="entry name" value="Lip-like_C"/>
</dbReference>
<evidence type="ECO:0000256" key="2">
    <source>
        <dbReference type="ARBA" id="ARBA00022525"/>
    </source>
</evidence>
<evidence type="ECO:0000313" key="8">
    <source>
        <dbReference type="EnsemblProtists" id="PYU1_T002823"/>
    </source>
</evidence>
<reference evidence="9" key="1">
    <citation type="journal article" date="2010" name="Genome Biol.">
        <title>Genome sequence of the necrotrophic plant pathogen Pythium ultimum reveals original pathogenicity mechanisms and effector repertoire.</title>
        <authorList>
            <person name="Levesque C.A."/>
            <person name="Brouwer H."/>
            <person name="Cano L."/>
            <person name="Hamilton J.P."/>
            <person name="Holt C."/>
            <person name="Huitema E."/>
            <person name="Raffaele S."/>
            <person name="Robideau G.P."/>
            <person name="Thines M."/>
            <person name="Win J."/>
            <person name="Zerillo M.M."/>
            <person name="Beakes G.W."/>
            <person name="Boore J.L."/>
            <person name="Busam D."/>
            <person name="Dumas B."/>
            <person name="Ferriera S."/>
            <person name="Fuerstenberg S.I."/>
            <person name="Gachon C.M."/>
            <person name="Gaulin E."/>
            <person name="Govers F."/>
            <person name="Grenville-Briggs L."/>
            <person name="Horner N."/>
            <person name="Hostetler J."/>
            <person name="Jiang R.H."/>
            <person name="Johnson J."/>
            <person name="Krajaejun T."/>
            <person name="Lin H."/>
            <person name="Meijer H.J."/>
            <person name="Moore B."/>
            <person name="Morris P."/>
            <person name="Phuntmart V."/>
            <person name="Puiu D."/>
            <person name="Shetty J."/>
            <person name="Stajich J.E."/>
            <person name="Tripathy S."/>
            <person name="Wawra S."/>
            <person name="van West P."/>
            <person name="Whitty B.R."/>
            <person name="Coutinho P.M."/>
            <person name="Henrissat B."/>
            <person name="Martin F."/>
            <person name="Thomas P.D."/>
            <person name="Tyler B.M."/>
            <person name="De Vries R.P."/>
            <person name="Kamoun S."/>
            <person name="Yandell M."/>
            <person name="Tisserat N."/>
            <person name="Buell C.R."/>
        </authorList>
    </citation>
    <scope>NUCLEOTIDE SEQUENCE</scope>
    <source>
        <strain evidence="9">DAOM:BR144</strain>
    </source>
</reference>
<accession>K3WCY2</accession>
<keyword evidence="2" id="KW-0964">Secreted</keyword>
<evidence type="ECO:0000259" key="7">
    <source>
        <dbReference type="Pfam" id="PF24708"/>
    </source>
</evidence>
<evidence type="ECO:0000256" key="4">
    <source>
        <dbReference type="ARBA" id="ARBA00022801"/>
    </source>
</evidence>
<dbReference type="OMA" id="IRRIMNS"/>
<feature type="signal peptide" evidence="6">
    <location>
        <begin position="1"/>
        <end position="33"/>
    </location>
</feature>
<keyword evidence="9" id="KW-1185">Reference proteome</keyword>
<feature type="chain" id="PRO_5003867817" description="Lipase-like C-terminal domain-containing protein" evidence="6">
    <location>
        <begin position="34"/>
        <end position="463"/>
    </location>
</feature>
<evidence type="ECO:0000256" key="1">
    <source>
        <dbReference type="ARBA" id="ARBA00004613"/>
    </source>
</evidence>
<organism evidence="8 9">
    <name type="scientific">Globisporangium ultimum (strain ATCC 200006 / CBS 805.95 / DAOM BR144)</name>
    <name type="common">Pythium ultimum</name>
    <dbReference type="NCBI Taxonomy" id="431595"/>
    <lineage>
        <taxon>Eukaryota</taxon>
        <taxon>Sar</taxon>
        <taxon>Stramenopiles</taxon>
        <taxon>Oomycota</taxon>
        <taxon>Peronosporomycetes</taxon>
        <taxon>Pythiales</taxon>
        <taxon>Pythiaceae</taxon>
        <taxon>Globisporangium</taxon>
    </lineage>
</organism>
<dbReference type="HOGENOM" id="CLU_023555_4_0_1"/>
<dbReference type="EnsemblProtists" id="PYU1_T002823">
    <property type="protein sequence ID" value="PYU1_T002823"/>
    <property type="gene ID" value="PYU1_G002820"/>
</dbReference>
<name>K3WCY2_GLOUD</name>
<dbReference type="EMBL" id="GL376628">
    <property type="status" value="NOT_ANNOTATED_CDS"/>
    <property type="molecule type" value="Genomic_DNA"/>
</dbReference>
<dbReference type="InParanoid" id="K3WCY2"/>
<dbReference type="Pfam" id="PF24708">
    <property type="entry name" value="Lip_C"/>
    <property type="match status" value="1"/>
</dbReference>
<dbReference type="VEuPathDB" id="FungiDB:PYU1_G002820"/>
<dbReference type="Gene3D" id="3.40.50.1820">
    <property type="entry name" value="alpha/beta hydrolase"/>
    <property type="match status" value="1"/>
</dbReference>
<dbReference type="AlphaFoldDB" id="K3WCY2"/>
<dbReference type="GO" id="GO:0005576">
    <property type="term" value="C:extracellular region"/>
    <property type="evidence" value="ECO:0007669"/>
    <property type="project" value="UniProtKB-SubCell"/>
</dbReference>
<keyword evidence="3 6" id="KW-0732">Signal</keyword>